<accession>A0A849BRZ8</accession>
<feature type="transmembrane region" description="Helical" evidence="6">
    <location>
        <begin position="365"/>
        <end position="385"/>
    </location>
</feature>
<evidence type="ECO:0000256" key="6">
    <source>
        <dbReference type="SAM" id="Phobius"/>
    </source>
</evidence>
<feature type="transmembrane region" description="Helical" evidence="6">
    <location>
        <begin position="310"/>
        <end position="332"/>
    </location>
</feature>
<keyword evidence="8" id="KW-1185">Reference proteome</keyword>
<evidence type="ECO:0008006" key="9">
    <source>
        <dbReference type="Google" id="ProtNLM"/>
    </source>
</evidence>
<feature type="transmembrane region" description="Helical" evidence="6">
    <location>
        <begin position="424"/>
        <end position="442"/>
    </location>
</feature>
<name>A0A849BRZ8_9ACTN</name>
<comment type="caution">
    <text evidence="7">The sequence shown here is derived from an EMBL/GenBank/DDBJ whole genome shotgun (WGS) entry which is preliminary data.</text>
</comment>
<evidence type="ECO:0000256" key="5">
    <source>
        <dbReference type="ARBA" id="ARBA00023136"/>
    </source>
</evidence>
<feature type="transmembrane region" description="Helical" evidence="6">
    <location>
        <begin position="228"/>
        <end position="255"/>
    </location>
</feature>
<evidence type="ECO:0000313" key="7">
    <source>
        <dbReference type="EMBL" id="NNH23254.1"/>
    </source>
</evidence>
<reference evidence="7 8" key="1">
    <citation type="submission" date="2020-05" db="EMBL/GenBank/DDBJ databases">
        <title>MicrobeNet Type strains.</title>
        <authorList>
            <person name="Nicholson A.C."/>
        </authorList>
    </citation>
    <scope>NUCLEOTIDE SEQUENCE [LARGE SCALE GENOMIC DNA]</scope>
    <source>
        <strain evidence="7 8">JCM 14547</strain>
    </source>
</reference>
<evidence type="ECO:0000256" key="3">
    <source>
        <dbReference type="ARBA" id="ARBA00022692"/>
    </source>
</evidence>
<evidence type="ECO:0000256" key="1">
    <source>
        <dbReference type="ARBA" id="ARBA00004651"/>
    </source>
</evidence>
<keyword evidence="4 6" id="KW-1133">Transmembrane helix</keyword>
<comment type="subcellular location">
    <subcellularLocation>
        <location evidence="1">Cell membrane</location>
        <topology evidence="1">Multi-pass membrane protein</topology>
    </subcellularLocation>
</comment>
<feature type="transmembrane region" description="Helical" evidence="6">
    <location>
        <begin position="26"/>
        <end position="49"/>
    </location>
</feature>
<feature type="transmembrane region" description="Helical" evidence="6">
    <location>
        <begin position="339"/>
        <end position="359"/>
    </location>
</feature>
<dbReference type="AlphaFoldDB" id="A0A849BRZ8"/>
<protein>
    <recommendedName>
        <fullName evidence="9">O-antigen/teichoic acid export membrane protein</fullName>
    </recommendedName>
</protein>
<proteinExistence type="predicted"/>
<feature type="transmembrane region" description="Helical" evidence="6">
    <location>
        <begin position="276"/>
        <end position="298"/>
    </location>
</feature>
<dbReference type="GO" id="GO:0005886">
    <property type="term" value="C:plasma membrane"/>
    <property type="evidence" value="ECO:0007669"/>
    <property type="project" value="UniProtKB-SubCell"/>
</dbReference>
<keyword evidence="3 6" id="KW-0812">Transmembrane</keyword>
<sequence length="475" mass="47600">MVSALALSVVVSRVLGAEGLGLQSLLSYVQALVLNTFVLSLTQAGIQLLSAARGAGDDRSLHWLRVWSLRAHVVTGVVLAAGLLGLGALRDEPLLLWGVIAGTALVDALAYALTVRVVAFDGWSRVSQRRLVSQGAGPLLGVVAVLGGLGVTGVFVGQAVGSLYLLGALLVLQRRVPGTPRAGPPVPLRPVARLWLGFVASLALAQVVERRVELVFIDLFGTARDVGLFAACFTLVSVAVAVMAAVTGAAMPAVARTHAAGGADRLSAVVGRALRVLLAVGVVLVAGFLALGPSLLVALYGASFGEAAPLLRGLCLLLLPATTAGALGAYWLGTGRVAVAVRAAALAALVDVGACLALVPGLGAAGAVVAAVSAQVAYAGALLVASRDLPPVRDLRVGVLLRPAVAAGVAGLVAGAVAAATPPWVAVPLGAVAFAVVLLLLAPRVGVLGRDDAAWLAGVLPARTGGLALRLARRA</sequence>
<feature type="transmembrane region" description="Helical" evidence="6">
    <location>
        <begin position="69"/>
        <end position="89"/>
    </location>
</feature>
<gene>
    <name evidence="7" type="ORF">HLB09_09145</name>
</gene>
<feature type="transmembrane region" description="Helical" evidence="6">
    <location>
        <begin position="95"/>
        <end position="119"/>
    </location>
</feature>
<feature type="transmembrane region" description="Helical" evidence="6">
    <location>
        <begin position="397"/>
        <end position="418"/>
    </location>
</feature>
<keyword evidence="5 6" id="KW-0472">Membrane</keyword>
<dbReference type="InterPro" id="IPR050833">
    <property type="entry name" value="Poly_Biosynth_Transport"/>
</dbReference>
<evidence type="ECO:0000313" key="8">
    <source>
        <dbReference type="Proteomes" id="UP000555552"/>
    </source>
</evidence>
<keyword evidence="2" id="KW-1003">Cell membrane</keyword>
<dbReference type="EMBL" id="JABEMA010000116">
    <property type="protein sequence ID" value="NNH23254.1"/>
    <property type="molecule type" value="Genomic_DNA"/>
</dbReference>
<feature type="transmembrane region" description="Helical" evidence="6">
    <location>
        <begin position="131"/>
        <end position="149"/>
    </location>
</feature>
<evidence type="ECO:0000256" key="4">
    <source>
        <dbReference type="ARBA" id="ARBA00022989"/>
    </source>
</evidence>
<evidence type="ECO:0000256" key="2">
    <source>
        <dbReference type="ARBA" id="ARBA00022475"/>
    </source>
</evidence>
<organism evidence="7 8">
    <name type="scientific">Pseudokineococcus marinus</name>
    <dbReference type="NCBI Taxonomy" id="351215"/>
    <lineage>
        <taxon>Bacteria</taxon>
        <taxon>Bacillati</taxon>
        <taxon>Actinomycetota</taxon>
        <taxon>Actinomycetes</taxon>
        <taxon>Kineosporiales</taxon>
        <taxon>Kineosporiaceae</taxon>
        <taxon>Pseudokineococcus</taxon>
    </lineage>
</organism>
<dbReference type="PANTHER" id="PTHR30250">
    <property type="entry name" value="PST FAMILY PREDICTED COLANIC ACID TRANSPORTER"/>
    <property type="match status" value="1"/>
</dbReference>
<dbReference type="Proteomes" id="UP000555552">
    <property type="component" value="Unassembled WGS sequence"/>
</dbReference>
<dbReference type="PANTHER" id="PTHR30250:SF26">
    <property type="entry name" value="PSMA PROTEIN"/>
    <property type="match status" value="1"/>
</dbReference>